<comment type="similarity">
    <text evidence="3">Belongs to the CheD family.</text>
</comment>
<feature type="domain" description="HDOD" evidence="4">
    <location>
        <begin position="191"/>
        <end position="380"/>
    </location>
</feature>
<dbReference type="Proteomes" id="UP000322876">
    <property type="component" value="Unassembled WGS sequence"/>
</dbReference>
<dbReference type="InterPro" id="IPR013976">
    <property type="entry name" value="HDOD"/>
</dbReference>
<dbReference type="PROSITE" id="PS51833">
    <property type="entry name" value="HDOD"/>
    <property type="match status" value="1"/>
</dbReference>
<keyword evidence="6" id="KW-1185">Reference proteome</keyword>
<keyword evidence="2 3" id="KW-0378">Hydrolase</keyword>
<dbReference type="CDD" id="cd16352">
    <property type="entry name" value="CheD"/>
    <property type="match status" value="1"/>
</dbReference>
<dbReference type="PANTHER" id="PTHR33525:SF3">
    <property type="entry name" value="RIBONUCLEASE Y"/>
    <property type="match status" value="1"/>
</dbReference>
<dbReference type="Pfam" id="PF08668">
    <property type="entry name" value="HDOD"/>
    <property type="match status" value="1"/>
</dbReference>
<dbReference type="Gene3D" id="1.10.3210.10">
    <property type="entry name" value="Hypothetical protein af1432"/>
    <property type="match status" value="1"/>
</dbReference>
<accession>A0A5A8F7S0</accession>
<dbReference type="EC" id="3.5.1.44" evidence="3"/>
<dbReference type="EMBL" id="VFJB01000005">
    <property type="protein sequence ID" value="KAA0258227.1"/>
    <property type="molecule type" value="Genomic_DNA"/>
</dbReference>
<protein>
    <recommendedName>
        <fullName evidence="3">Probable chemoreceptor glutamine deamidase CheD</fullName>
        <ecNumber evidence="3">3.5.1.44</ecNumber>
    </recommendedName>
</protein>
<gene>
    <name evidence="3" type="primary">cheD</name>
    <name evidence="5" type="ORF">FHQ18_07490</name>
</gene>
<dbReference type="InterPro" id="IPR052340">
    <property type="entry name" value="RNase_Y/CdgJ"/>
</dbReference>
<comment type="function">
    <text evidence="3">Probably deamidates glutamine residues to glutamate on methyl-accepting chemotaxis receptors (MCPs), playing an important role in chemotaxis.</text>
</comment>
<dbReference type="AlphaFoldDB" id="A0A5A8F7S0"/>
<comment type="caution">
    <text evidence="5">The sequence shown here is derived from an EMBL/GenBank/DDBJ whole genome shotgun (WGS) entry which is preliminary data.</text>
</comment>
<dbReference type="CDD" id="cd00077">
    <property type="entry name" value="HDc"/>
    <property type="match status" value="1"/>
</dbReference>
<dbReference type="PANTHER" id="PTHR33525">
    <property type="match status" value="1"/>
</dbReference>
<dbReference type="HAMAP" id="MF_01440">
    <property type="entry name" value="CheD"/>
    <property type="match status" value="1"/>
</dbReference>
<name>A0A5A8F7S0_9BACT</name>
<evidence type="ECO:0000313" key="5">
    <source>
        <dbReference type="EMBL" id="KAA0258227.1"/>
    </source>
</evidence>
<dbReference type="InterPro" id="IPR005659">
    <property type="entry name" value="Chemorcpt_Glu_NH3ase_CheD"/>
</dbReference>
<organism evidence="5 6">
    <name type="scientific">Deferribacter autotrophicus</name>
    <dbReference type="NCBI Taxonomy" id="500465"/>
    <lineage>
        <taxon>Bacteria</taxon>
        <taxon>Pseudomonadati</taxon>
        <taxon>Deferribacterota</taxon>
        <taxon>Deferribacteres</taxon>
        <taxon>Deferribacterales</taxon>
        <taxon>Deferribacteraceae</taxon>
        <taxon>Deferribacter</taxon>
    </lineage>
</organism>
<dbReference type="GO" id="GO:0050568">
    <property type="term" value="F:protein-glutamine glutaminase activity"/>
    <property type="evidence" value="ECO:0007669"/>
    <property type="project" value="UniProtKB-UniRule"/>
</dbReference>
<dbReference type="Pfam" id="PF03975">
    <property type="entry name" value="CheD"/>
    <property type="match status" value="1"/>
</dbReference>
<proteinExistence type="inferred from homology"/>
<reference evidence="5 6" key="1">
    <citation type="submission" date="2019-06" db="EMBL/GenBank/DDBJ databases">
        <title>Genomic insights into carbon and energy metabolism of Deferribacter autotrophicus revealed new metabolic traits in the phylum Deferribacteres.</title>
        <authorList>
            <person name="Slobodkin A.I."/>
            <person name="Slobodkina G.B."/>
            <person name="Allioux M."/>
            <person name="Alain K."/>
            <person name="Jebbar M."/>
            <person name="Shadrin V."/>
            <person name="Kublanov I.V."/>
            <person name="Toshchakov S.V."/>
            <person name="Bonch-Osmolovskaya E.A."/>
        </authorList>
    </citation>
    <scope>NUCLEOTIDE SEQUENCE [LARGE SCALE GENOMIC DNA]</scope>
    <source>
        <strain evidence="5 6">SL50</strain>
    </source>
</reference>
<dbReference type="OrthoDB" id="9803649at2"/>
<dbReference type="InterPro" id="IPR011324">
    <property type="entry name" value="Cytotoxic_necrot_fac-like_cat"/>
</dbReference>
<dbReference type="NCBIfam" id="TIGR00277">
    <property type="entry name" value="HDIG"/>
    <property type="match status" value="1"/>
</dbReference>
<evidence type="ECO:0000259" key="4">
    <source>
        <dbReference type="PROSITE" id="PS51833"/>
    </source>
</evidence>
<dbReference type="SUPFAM" id="SSF109604">
    <property type="entry name" value="HD-domain/PDEase-like"/>
    <property type="match status" value="1"/>
</dbReference>
<comment type="catalytic activity">
    <reaction evidence="3">
        <text>L-glutaminyl-[protein] + H2O = L-glutamyl-[protein] + NH4(+)</text>
        <dbReference type="Rhea" id="RHEA:16441"/>
        <dbReference type="Rhea" id="RHEA-COMP:10207"/>
        <dbReference type="Rhea" id="RHEA-COMP:10208"/>
        <dbReference type="ChEBI" id="CHEBI:15377"/>
        <dbReference type="ChEBI" id="CHEBI:28938"/>
        <dbReference type="ChEBI" id="CHEBI:29973"/>
        <dbReference type="ChEBI" id="CHEBI:30011"/>
        <dbReference type="EC" id="3.5.1.44"/>
    </reaction>
</comment>
<dbReference type="InterPro" id="IPR038592">
    <property type="entry name" value="CheD-like_sf"/>
</dbReference>
<evidence type="ECO:0000313" key="6">
    <source>
        <dbReference type="Proteomes" id="UP000322876"/>
    </source>
</evidence>
<keyword evidence="1 3" id="KW-0145">Chemotaxis</keyword>
<dbReference type="InterPro" id="IPR003607">
    <property type="entry name" value="HD/PDEase_dom"/>
</dbReference>
<evidence type="ECO:0000256" key="2">
    <source>
        <dbReference type="ARBA" id="ARBA00022801"/>
    </source>
</evidence>
<dbReference type="SUPFAM" id="SSF64438">
    <property type="entry name" value="CNF1/YfiH-like putative cysteine hydrolases"/>
    <property type="match status" value="1"/>
</dbReference>
<dbReference type="Gene3D" id="3.30.1330.200">
    <property type="match status" value="1"/>
</dbReference>
<dbReference type="GO" id="GO:0006935">
    <property type="term" value="P:chemotaxis"/>
    <property type="evidence" value="ECO:0007669"/>
    <property type="project" value="UniProtKB-UniRule"/>
</dbReference>
<dbReference type="InterPro" id="IPR006675">
    <property type="entry name" value="HDIG_dom"/>
</dbReference>
<evidence type="ECO:0000256" key="1">
    <source>
        <dbReference type="ARBA" id="ARBA00022500"/>
    </source>
</evidence>
<evidence type="ECO:0000256" key="3">
    <source>
        <dbReference type="HAMAP-Rule" id="MF_01440"/>
    </source>
</evidence>
<sequence>METTMINYNNNLSEVYIEIGKCEVVKSIPCRVKIVLGSCVGVLLIDRNRNVVGGIHILLPNSKKYKFENENVTAYADKGIKYLINLMKKYGCVESNLEAIMAGGASIGGADYFDIGMQNYIAVKKILNEFDIKIIHEDCLGEKPRVLVFDTTDYKFNVFTLGDNEYYDKSNLSDVNFSEFLKEIDNVKIEVHPRVDKLIKLIKLRNKNIDFDYLEQLVKSDDLLTLSLLKHVNSAYYSPRVKITNVRYALSYLGMKNFYKFVSSELLKSLSSDELKFYSTDLKAYRIHVFTVALFSDYIAEYTDLNSEDVFIAGLFHDIGKIILDKYTSLKYDTSHRIKILRFVENSFKTTLHAKVGGDFLKRLGFPKIICEAVYTHHTPHYASDEYKKFVSIIAFSNAIVSNYILGSSIHISKLPFKNSSEIVDNLGIDFSSLEVIINQVGYFFSIAEEIVND</sequence>